<comment type="subcellular location">
    <subcellularLocation>
        <location evidence="3 9">Cytoplasm</location>
    </subcellularLocation>
</comment>
<accession>A0A1H4D545</accession>
<keyword evidence="7 9" id="KW-0547">Nucleotide-binding</keyword>
<evidence type="ECO:0000313" key="12">
    <source>
        <dbReference type="Proteomes" id="UP000199409"/>
    </source>
</evidence>
<dbReference type="RefSeq" id="WP_092349946.1">
    <property type="nucleotide sequence ID" value="NZ_FNQN01000009.1"/>
</dbReference>
<comment type="cofactor">
    <cofactor evidence="9">
        <name>a divalent metal cation</name>
        <dbReference type="ChEBI" id="CHEBI:60240"/>
    </cofactor>
    <text evidence="9">Binds 1 divalent metal cation per subunit.</text>
</comment>
<dbReference type="EC" id="3.1.3.5" evidence="9"/>
<dbReference type="NCBIfam" id="NF001490">
    <property type="entry name" value="PRK00346.1-4"/>
    <property type="match status" value="1"/>
</dbReference>
<feature type="domain" description="Survival protein SurE-like phosphatase/nucleotidase" evidence="10">
    <location>
        <begin position="3"/>
        <end position="182"/>
    </location>
</feature>
<keyword evidence="5 9" id="KW-0963">Cytoplasm</keyword>
<organism evidence="11 12">
    <name type="scientific">Desulfuromusa kysingii</name>
    <dbReference type="NCBI Taxonomy" id="37625"/>
    <lineage>
        <taxon>Bacteria</taxon>
        <taxon>Pseudomonadati</taxon>
        <taxon>Thermodesulfobacteriota</taxon>
        <taxon>Desulfuromonadia</taxon>
        <taxon>Desulfuromonadales</taxon>
        <taxon>Geopsychrobacteraceae</taxon>
        <taxon>Desulfuromusa</taxon>
    </lineage>
</organism>
<dbReference type="HAMAP" id="MF_00060">
    <property type="entry name" value="SurE"/>
    <property type="match status" value="1"/>
</dbReference>
<dbReference type="OrthoDB" id="9780815at2"/>
<dbReference type="GO" id="GO:0004309">
    <property type="term" value="F:exopolyphosphatase activity"/>
    <property type="evidence" value="ECO:0007669"/>
    <property type="project" value="TreeGrafter"/>
</dbReference>
<dbReference type="Pfam" id="PF01975">
    <property type="entry name" value="SurE"/>
    <property type="match status" value="1"/>
</dbReference>
<dbReference type="InterPro" id="IPR036523">
    <property type="entry name" value="SurE-like_sf"/>
</dbReference>
<dbReference type="GO" id="GO:0046872">
    <property type="term" value="F:metal ion binding"/>
    <property type="evidence" value="ECO:0007669"/>
    <property type="project" value="UniProtKB-UniRule"/>
</dbReference>
<dbReference type="Gene3D" id="3.40.1210.10">
    <property type="entry name" value="Survival protein SurE-like phosphatase/nucleotidase"/>
    <property type="match status" value="1"/>
</dbReference>
<gene>
    <name evidence="9" type="primary">surE</name>
    <name evidence="11" type="ORF">SAMN05660420_02827</name>
</gene>
<dbReference type="PANTHER" id="PTHR30457:SF12">
    <property type="entry name" value="5'_3'-NUCLEOTIDASE SURE"/>
    <property type="match status" value="1"/>
</dbReference>
<dbReference type="GO" id="GO:0000166">
    <property type="term" value="F:nucleotide binding"/>
    <property type="evidence" value="ECO:0007669"/>
    <property type="project" value="UniProtKB-KW"/>
</dbReference>
<feature type="binding site" evidence="9">
    <location>
        <position position="91"/>
    </location>
    <ligand>
        <name>a divalent metal cation</name>
        <dbReference type="ChEBI" id="CHEBI:60240"/>
    </ligand>
</feature>
<evidence type="ECO:0000256" key="3">
    <source>
        <dbReference type="ARBA" id="ARBA00004496"/>
    </source>
</evidence>
<dbReference type="GO" id="GO:0008254">
    <property type="term" value="F:3'-nucleotidase activity"/>
    <property type="evidence" value="ECO:0007669"/>
    <property type="project" value="TreeGrafter"/>
</dbReference>
<sequence length="252" mass="26903">MLILVTNDDGVRSPGLRALALALGEIGDVVVVAPDRNRSAVGHALTLDQPLRAEEIKTDVFAVDGTPTDCVNLGIHGLLSQRPDLVVSGINGGLNVGDDISYSGTVCAALEATLMGLPAFAISLDTSGWNKTDLSVAAQFAKKLALDIINHGLPEETFLNVNIPRGGCSGVELTTQGKRKYSETVIVKEDPRGRKYYWIGGTEAGFVDLSGSDCNAVQRGFISVTPVRTNMTHEKSYIVMQQKLFDCLKDNA</sequence>
<proteinExistence type="inferred from homology"/>
<name>A0A1H4D545_9BACT</name>
<keyword evidence="12" id="KW-1185">Reference proteome</keyword>
<evidence type="ECO:0000256" key="7">
    <source>
        <dbReference type="ARBA" id="ARBA00022741"/>
    </source>
</evidence>
<evidence type="ECO:0000256" key="4">
    <source>
        <dbReference type="ARBA" id="ARBA00011062"/>
    </source>
</evidence>
<dbReference type="EMBL" id="FNQN01000009">
    <property type="protein sequence ID" value="SEA67559.1"/>
    <property type="molecule type" value="Genomic_DNA"/>
</dbReference>
<evidence type="ECO:0000256" key="5">
    <source>
        <dbReference type="ARBA" id="ARBA00022490"/>
    </source>
</evidence>
<dbReference type="FunFam" id="3.40.1210.10:FF:000001">
    <property type="entry name" value="5'/3'-nucleotidase SurE"/>
    <property type="match status" value="1"/>
</dbReference>
<feature type="binding site" evidence="9">
    <location>
        <position position="8"/>
    </location>
    <ligand>
        <name>a divalent metal cation</name>
        <dbReference type="ChEBI" id="CHEBI:60240"/>
    </ligand>
</feature>
<dbReference type="GO" id="GO:0008253">
    <property type="term" value="F:5'-nucleotidase activity"/>
    <property type="evidence" value="ECO:0007669"/>
    <property type="project" value="UniProtKB-UniRule"/>
</dbReference>
<evidence type="ECO:0000259" key="10">
    <source>
        <dbReference type="Pfam" id="PF01975"/>
    </source>
</evidence>
<dbReference type="InterPro" id="IPR030048">
    <property type="entry name" value="SurE"/>
</dbReference>
<dbReference type="Proteomes" id="UP000199409">
    <property type="component" value="Unassembled WGS sequence"/>
</dbReference>
<keyword evidence="6 9" id="KW-0479">Metal-binding</keyword>
<keyword evidence="8 9" id="KW-0378">Hydrolase</keyword>
<dbReference type="STRING" id="37625.SAMN05660420_02827"/>
<dbReference type="InterPro" id="IPR002828">
    <property type="entry name" value="SurE-like_Pase/nucleotidase"/>
</dbReference>
<reference evidence="11 12" key="1">
    <citation type="submission" date="2016-10" db="EMBL/GenBank/DDBJ databases">
        <authorList>
            <person name="de Groot N.N."/>
        </authorList>
    </citation>
    <scope>NUCLEOTIDE SEQUENCE [LARGE SCALE GENOMIC DNA]</scope>
    <source>
        <strain evidence="11 12">DSM 7343</strain>
    </source>
</reference>
<evidence type="ECO:0000256" key="6">
    <source>
        <dbReference type="ARBA" id="ARBA00022723"/>
    </source>
</evidence>
<evidence type="ECO:0000256" key="2">
    <source>
        <dbReference type="ARBA" id="ARBA00001946"/>
    </source>
</evidence>
<evidence type="ECO:0000256" key="9">
    <source>
        <dbReference type="HAMAP-Rule" id="MF_00060"/>
    </source>
</evidence>
<dbReference type="SUPFAM" id="SSF64167">
    <property type="entry name" value="SurE-like"/>
    <property type="match status" value="1"/>
</dbReference>
<comment type="function">
    <text evidence="9">Nucleotidase that shows phosphatase activity on nucleoside 5'-monophosphates.</text>
</comment>
<dbReference type="GO" id="GO:0005737">
    <property type="term" value="C:cytoplasm"/>
    <property type="evidence" value="ECO:0007669"/>
    <property type="project" value="UniProtKB-SubCell"/>
</dbReference>
<feature type="binding site" evidence="9">
    <location>
        <position position="9"/>
    </location>
    <ligand>
        <name>a divalent metal cation</name>
        <dbReference type="ChEBI" id="CHEBI:60240"/>
    </ligand>
</feature>
<feature type="binding site" evidence="9">
    <location>
        <position position="39"/>
    </location>
    <ligand>
        <name>a divalent metal cation</name>
        <dbReference type="ChEBI" id="CHEBI:60240"/>
    </ligand>
</feature>
<comment type="cofactor">
    <cofactor evidence="2">
        <name>Mg(2+)</name>
        <dbReference type="ChEBI" id="CHEBI:18420"/>
    </cofactor>
</comment>
<dbReference type="PANTHER" id="PTHR30457">
    <property type="entry name" value="5'-NUCLEOTIDASE SURE"/>
    <property type="match status" value="1"/>
</dbReference>
<evidence type="ECO:0000256" key="8">
    <source>
        <dbReference type="ARBA" id="ARBA00022801"/>
    </source>
</evidence>
<comment type="similarity">
    <text evidence="4 9">Belongs to the SurE nucleotidase family.</text>
</comment>
<evidence type="ECO:0000256" key="1">
    <source>
        <dbReference type="ARBA" id="ARBA00000815"/>
    </source>
</evidence>
<protein>
    <recommendedName>
        <fullName evidence="9">5'-nucleotidase SurE</fullName>
        <ecNumber evidence="9">3.1.3.5</ecNumber>
    </recommendedName>
    <alternativeName>
        <fullName evidence="9">Nucleoside 5'-monophosphate phosphohydrolase</fullName>
    </alternativeName>
</protein>
<comment type="catalytic activity">
    <reaction evidence="1 9">
        <text>a ribonucleoside 5'-phosphate + H2O = a ribonucleoside + phosphate</text>
        <dbReference type="Rhea" id="RHEA:12484"/>
        <dbReference type="ChEBI" id="CHEBI:15377"/>
        <dbReference type="ChEBI" id="CHEBI:18254"/>
        <dbReference type="ChEBI" id="CHEBI:43474"/>
        <dbReference type="ChEBI" id="CHEBI:58043"/>
        <dbReference type="EC" id="3.1.3.5"/>
    </reaction>
</comment>
<dbReference type="NCBIfam" id="TIGR00087">
    <property type="entry name" value="surE"/>
    <property type="match status" value="1"/>
</dbReference>
<evidence type="ECO:0000313" key="11">
    <source>
        <dbReference type="EMBL" id="SEA67559.1"/>
    </source>
</evidence>
<dbReference type="AlphaFoldDB" id="A0A1H4D545"/>